<dbReference type="AlphaFoldDB" id="A0A0F9SVK6"/>
<name>A0A0F9SVK6_9ZZZZ</name>
<proteinExistence type="predicted"/>
<organism evidence="1">
    <name type="scientific">marine sediment metagenome</name>
    <dbReference type="NCBI Taxonomy" id="412755"/>
    <lineage>
        <taxon>unclassified sequences</taxon>
        <taxon>metagenomes</taxon>
        <taxon>ecological metagenomes</taxon>
    </lineage>
</organism>
<protein>
    <submittedName>
        <fullName evidence="1">Uncharacterized protein</fullName>
    </submittedName>
</protein>
<sequence>MEKLKIEMISIPMKTYDQLIKDQKWRQALEAAGVNNWEGYELALESISD</sequence>
<gene>
    <name evidence="1" type="ORF">LCGC14_0426520</name>
</gene>
<reference evidence="1" key="1">
    <citation type="journal article" date="2015" name="Nature">
        <title>Complex archaea that bridge the gap between prokaryotes and eukaryotes.</title>
        <authorList>
            <person name="Spang A."/>
            <person name="Saw J.H."/>
            <person name="Jorgensen S.L."/>
            <person name="Zaremba-Niedzwiedzka K."/>
            <person name="Martijn J."/>
            <person name="Lind A.E."/>
            <person name="van Eijk R."/>
            <person name="Schleper C."/>
            <person name="Guy L."/>
            <person name="Ettema T.J."/>
        </authorList>
    </citation>
    <scope>NUCLEOTIDE SEQUENCE</scope>
</reference>
<evidence type="ECO:0000313" key="1">
    <source>
        <dbReference type="EMBL" id="KKN70869.1"/>
    </source>
</evidence>
<comment type="caution">
    <text evidence="1">The sequence shown here is derived from an EMBL/GenBank/DDBJ whole genome shotgun (WGS) entry which is preliminary data.</text>
</comment>
<dbReference type="InterPro" id="IPR058007">
    <property type="entry name" value="Gp5.9"/>
</dbReference>
<dbReference type="EMBL" id="LAZR01000395">
    <property type="protein sequence ID" value="KKN70869.1"/>
    <property type="molecule type" value="Genomic_DNA"/>
</dbReference>
<accession>A0A0F9SVK6</accession>
<dbReference type="Pfam" id="PF25708">
    <property type="entry name" value="Phage_T7_Gp5_9"/>
    <property type="match status" value="1"/>
</dbReference>